<organism evidence="6 8">
    <name type="scientific">Vibrio parahaemolyticus</name>
    <dbReference type="NCBI Taxonomy" id="670"/>
    <lineage>
        <taxon>Bacteria</taxon>
        <taxon>Pseudomonadati</taxon>
        <taxon>Pseudomonadota</taxon>
        <taxon>Gammaproteobacteria</taxon>
        <taxon>Vibrionales</taxon>
        <taxon>Vibrionaceae</taxon>
        <taxon>Vibrio</taxon>
    </lineage>
</organism>
<dbReference type="PANTHER" id="PTHR46889">
    <property type="entry name" value="TRANSPOSASE INSF FOR INSERTION SEQUENCE IS3B-RELATED"/>
    <property type="match status" value="1"/>
</dbReference>
<dbReference type="PANTHER" id="PTHR46889:SF4">
    <property type="entry name" value="TRANSPOSASE INSO FOR INSERTION SEQUENCE ELEMENT IS911B-RELATED"/>
    <property type="match status" value="1"/>
</dbReference>
<dbReference type="Pfam" id="PF13683">
    <property type="entry name" value="rve_3"/>
    <property type="match status" value="1"/>
</dbReference>
<evidence type="ECO:0000313" key="3">
    <source>
        <dbReference type="EMBL" id="QHH08256.1"/>
    </source>
</evidence>
<dbReference type="Proteomes" id="UP000464718">
    <property type="component" value="Chromosome i"/>
</dbReference>
<sequence length="511" mass="58775">MSRYSPERKEAILKKLLPPYPRSISEVAKEEGIPEATLYNWRKALREKGAAVPSKKTSPEQWSAQTKLAVVAETYTMTEHELSTYCRSKGLYPEQIHTWREECLHGFRSSKEKDAEAKQQSRADKLEIKALKKELRYKEKALAETSALLVLRKKPESLLRGRGRGRLTPTSERQELISLIHEAVDNGSRLPNACLETEIDLRTYRRWYRGGEIQQDLRPLVVRPEPANKLTEKERSAILDVCNAPEYAALPPTQIVPTLLDKGVYLGSESTFYRTLRLAGQVEHRGRQRARKKVAKPSSYTATAPKQVLTWDITYLPAAVRGQHYYLYLIEDIYSRKIVGYEVYEQESGEKASQLLQRTLMREQCFNQALVLHSDNGSAMKSSTMKAKMEELGVTPSYSRPRVSDDNPYVESLFRTLKYVPNWPSKGFASLEESRAWVDRFVEWYNNEHKHRGLNYVTPSERHAGKDSEILQKRAAVLEVRREQNPERWSGEIRNCKPVGNVHLNPEKEVA</sequence>
<evidence type="ECO:0000313" key="5">
    <source>
        <dbReference type="EMBL" id="QHH12538.1"/>
    </source>
</evidence>
<evidence type="ECO:0000313" key="7">
    <source>
        <dbReference type="EMBL" id="QHH13342.1"/>
    </source>
</evidence>
<protein>
    <submittedName>
        <fullName evidence="6">IS3 family transposase</fullName>
    </submittedName>
</protein>
<feature type="domain" description="Integrase catalytic" evidence="2">
    <location>
        <begin position="301"/>
        <end position="467"/>
    </location>
</feature>
<dbReference type="GO" id="GO:0006313">
    <property type="term" value="P:DNA transposition"/>
    <property type="evidence" value="ECO:0007669"/>
    <property type="project" value="InterPro"/>
</dbReference>
<dbReference type="InterPro" id="IPR048020">
    <property type="entry name" value="Transpos_IS3"/>
</dbReference>
<dbReference type="InterPro" id="IPR036397">
    <property type="entry name" value="RNaseH_sf"/>
</dbReference>
<evidence type="ECO:0000313" key="4">
    <source>
        <dbReference type="EMBL" id="QHH09667.1"/>
    </source>
</evidence>
<gene>
    <name evidence="3" type="ORF">EHC69_02210</name>
    <name evidence="4" type="ORF">EHC69_09925</name>
    <name evidence="5" type="ORF">EHC69_25110</name>
    <name evidence="6" type="ORF">EHC69_26710</name>
    <name evidence="7" type="ORF">EHC69_29225</name>
</gene>
<keyword evidence="7" id="KW-0614">Plasmid</keyword>
<dbReference type="AlphaFoldDB" id="A0AAX1FYY2"/>
<dbReference type="InterPro" id="IPR009057">
    <property type="entry name" value="Homeodomain-like_sf"/>
</dbReference>
<dbReference type="SUPFAM" id="SSF53098">
    <property type="entry name" value="Ribonuclease H-like"/>
    <property type="match status" value="1"/>
</dbReference>
<evidence type="ECO:0000313" key="6">
    <source>
        <dbReference type="EMBL" id="QHH12829.1"/>
    </source>
</evidence>
<proteinExistence type="inferred from homology"/>
<dbReference type="EMBL" id="CP034299">
    <property type="protein sequence ID" value="QHH12538.1"/>
    <property type="molecule type" value="Genomic_DNA"/>
</dbReference>
<dbReference type="GO" id="GO:0015074">
    <property type="term" value="P:DNA integration"/>
    <property type="evidence" value="ECO:0007669"/>
    <property type="project" value="InterPro"/>
</dbReference>
<dbReference type="EMBL" id="CP034303">
    <property type="protein sequence ID" value="QHH13342.1"/>
    <property type="molecule type" value="Genomic_DNA"/>
</dbReference>
<geneLocation type="plasmid" evidence="7">
    <name>pVPSD2016-4</name>
</geneLocation>
<dbReference type="EMBL" id="CP034299">
    <property type="protein sequence ID" value="QHH12829.1"/>
    <property type="molecule type" value="Genomic_DNA"/>
</dbReference>
<dbReference type="InterPro" id="IPR012337">
    <property type="entry name" value="RNaseH-like_sf"/>
</dbReference>
<dbReference type="EMBL" id="CP034298">
    <property type="protein sequence ID" value="QHH08256.1"/>
    <property type="molecule type" value="Genomic_DNA"/>
</dbReference>
<dbReference type="Pfam" id="PF01527">
    <property type="entry name" value="HTH_Tnp_1"/>
    <property type="match status" value="1"/>
</dbReference>
<dbReference type="NCBIfam" id="NF033516">
    <property type="entry name" value="transpos_IS3"/>
    <property type="match status" value="1"/>
</dbReference>
<dbReference type="InterPro" id="IPR001584">
    <property type="entry name" value="Integrase_cat-core"/>
</dbReference>
<dbReference type="InterPro" id="IPR050900">
    <property type="entry name" value="Transposase_IS3/IS150/IS904"/>
</dbReference>
<evidence type="ECO:0000313" key="8">
    <source>
        <dbReference type="Proteomes" id="UP000464718"/>
    </source>
</evidence>
<dbReference type="GO" id="GO:0003677">
    <property type="term" value="F:DNA binding"/>
    <property type="evidence" value="ECO:0007669"/>
    <property type="project" value="InterPro"/>
</dbReference>
<name>A0AAX1FYY2_VIBPH</name>
<dbReference type="GO" id="GO:0004803">
    <property type="term" value="F:transposase activity"/>
    <property type="evidence" value="ECO:0007669"/>
    <property type="project" value="InterPro"/>
</dbReference>
<dbReference type="Proteomes" id="UP000464718">
    <property type="component" value="Chromosome ii"/>
</dbReference>
<dbReference type="InterPro" id="IPR002514">
    <property type="entry name" value="Transposase_8"/>
</dbReference>
<dbReference type="EMBL" id="CP034298">
    <property type="protein sequence ID" value="QHH09667.1"/>
    <property type="molecule type" value="Genomic_DNA"/>
</dbReference>
<evidence type="ECO:0000259" key="2">
    <source>
        <dbReference type="PROSITE" id="PS50994"/>
    </source>
</evidence>
<reference evidence="6 8" key="1">
    <citation type="submission" date="2018-12" db="EMBL/GenBank/DDBJ databases">
        <title>Genomic insights into the evolutionary origins and pathogenicity of five Vibrio parahaemolyticus strains isolated from the shrimp with acute hepatopancreatic necrosis disease (AHPND).</title>
        <authorList>
            <person name="Yang Q."/>
            <person name="Dong X."/>
            <person name="Xie G."/>
            <person name="Fu S."/>
            <person name="Zou P."/>
            <person name="Sun J."/>
            <person name="Wang Y."/>
            <person name="Huang J."/>
        </authorList>
    </citation>
    <scope>NUCLEOTIDE SEQUENCE [LARGE SCALE GENOMIC DNA]</scope>
    <source>
        <strain evidence="6 8">20160303005-1</strain>
        <plasmid evidence="7">pVPSD2016-4</plasmid>
        <plasmid evidence="8">pvpsd2016-4</plasmid>
    </source>
</reference>
<geneLocation type="plasmid" evidence="8">
    <name>pvpsd2016-4</name>
</geneLocation>
<accession>A0AAX1FYY2</accession>
<comment type="similarity">
    <text evidence="1">Belongs to the transposase 8 family.</text>
</comment>
<evidence type="ECO:0000256" key="1">
    <source>
        <dbReference type="ARBA" id="ARBA00009964"/>
    </source>
</evidence>
<dbReference type="SUPFAM" id="SSF46689">
    <property type="entry name" value="Homeodomain-like"/>
    <property type="match status" value="1"/>
</dbReference>
<dbReference type="PROSITE" id="PS50994">
    <property type="entry name" value="INTEGRASE"/>
    <property type="match status" value="1"/>
</dbReference>
<dbReference type="Proteomes" id="UP000464718">
    <property type="component" value="Plasmid pvpsd2016-4"/>
</dbReference>
<dbReference type="Gene3D" id="3.30.420.10">
    <property type="entry name" value="Ribonuclease H-like superfamily/Ribonuclease H"/>
    <property type="match status" value="1"/>
</dbReference>